<organism evidence="2 3">
    <name type="scientific">Pontimicrobium aquaticum</name>
    <dbReference type="NCBI Taxonomy" id="2565367"/>
    <lineage>
        <taxon>Bacteria</taxon>
        <taxon>Pseudomonadati</taxon>
        <taxon>Bacteroidota</taxon>
        <taxon>Flavobacteriia</taxon>
        <taxon>Flavobacteriales</taxon>
        <taxon>Flavobacteriaceae</taxon>
        <taxon>Pontimicrobium</taxon>
    </lineage>
</organism>
<dbReference type="PANTHER" id="PTHR43792:SF1">
    <property type="entry name" value="N-ACETYLTRANSFERASE DOMAIN-CONTAINING PROTEIN"/>
    <property type="match status" value="1"/>
</dbReference>
<dbReference type="InterPro" id="IPR051531">
    <property type="entry name" value="N-acetyltransferase"/>
</dbReference>
<proteinExistence type="predicted"/>
<protein>
    <submittedName>
        <fullName evidence="2">GNAT family N-acetyltransferase</fullName>
    </submittedName>
</protein>
<dbReference type="Gene3D" id="3.40.630.30">
    <property type="match status" value="1"/>
</dbReference>
<keyword evidence="3" id="KW-1185">Reference proteome</keyword>
<dbReference type="GO" id="GO:0016747">
    <property type="term" value="F:acyltransferase activity, transferring groups other than amino-acyl groups"/>
    <property type="evidence" value="ECO:0007669"/>
    <property type="project" value="InterPro"/>
</dbReference>
<keyword evidence="2" id="KW-0808">Transferase</keyword>
<dbReference type="Proteomes" id="UP000307657">
    <property type="component" value="Unassembled WGS sequence"/>
</dbReference>
<dbReference type="AlphaFoldDB" id="A0A4U0F363"/>
<comment type="caution">
    <text evidence="2">The sequence shown here is derived from an EMBL/GenBank/DDBJ whole genome shotgun (WGS) entry which is preliminary data.</text>
</comment>
<evidence type="ECO:0000259" key="1">
    <source>
        <dbReference type="PROSITE" id="PS51186"/>
    </source>
</evidence>
<accession>A0A4U0F363</accession>
<sequence length="170" mass="19299">MIVKTSRLIISKATLKDAPFFLEIMNSPNWIKYIGDRNVKTVKEAETYLEKGIIKSYHERGYGFYKVALKSNPSATIGICGLIKREELEIPDLGFAMLPLYEGIGYGYESSVSVLEEAKKKFGITKVGAITLQSNLNSIKLLEKLGFSFEKRIKLFDDDQELLFFVKELL</sequence>
<dbReference type="EMBL" id="SUPL01000001">
    <property type="protein sequence ID" value="TJY38234.1"/>
    <property type="molecule type" value="Genomic_DNA"/>
</dbReference>
<dbReference type="SUPFAM" id="SSF55729">
    <property type="entry name" value="Acyl-CoA N-acyltransferases (Nat)"/>
    <property type="match status" value="1"/>
</dbReference>
<dbReference type="PROSITE" id="PS51186">
    <property type="entry name" value="GNAT"/>
    <property type="match status" value="1"/>
</dbReference>
<dbReference type="PANTHER" id="PTHR43792">
    <property type="entry name" value="GNAT FAMILY, PUTATIVE (AFU_ORTHOLOGUE AFUA_3G00765)-RELATED-RELATED"/>
    <property type="match status" value="1"/>
</dbReference>
<dbReference type="OrthoDB" id="9798081at2"/>
<feature type="domain" description="N-acetyltransferase" evidence="1">
    <location>
        <begin position="8"/>
        <end position="170"/>
    </location>
</feature>
<reference evidence="2 3" key="1">
    <citation type="submission" date="2019-04" db="EMBL/GenBank/DDBJ databases">
        <title>Lacinutrix sp. nov., isolated from marine water.</title>
        <authorList>
            <person name="Kim W."/>
        </authorList>
    </citation>
    <scope>NUCLEOTIDE SEQUENCE [LARGE SCALE GENOMIC DNA]</scope>
    <source>
        <strain evidence="2 3">CAU 1491</strain>
    </source>
</reference>
<evidence type="ECO:0000313" key="3">
    <source>
        <dbReference type="Proteomes" id="UP000307657"/>
    </source>
</evidence>
<dbReference type="InterPro" id="IPR000182">
    <property type="entry name" value="GNAT_dom"/>
</dbReference>
<name>A0A4U0F363_9FLAO</name>
<dbReference type="InterPro" id="IPR016181">
    <property type="entry name" value="Acyl_CoA_acyltransferase"/>
</dbReference>
<gene>
    <name evidence="2" type="ORF">E5167_00370</name>
</gene>
<evidence type="ECO:0000313" key="2">
    <source>
        <dbReference type="EMBL" id="TJY38234.1"/>
    </source>
</evidence>
<dbReference type="Pfam" id="PF13302">
    <property type="entry name" value="Acetyltransf_3"/>
    <property type="match status" value="1"/>
</dbReference>